<dbReference type="GeneID" id="62197943"/>
<evidence type="ECO:0008006" key="10">
    <source>
        <dbReference type="Google" id="ProtNLM"/>
    </source>
</evidence>
<dbReference type="Gene3D" id="2.130.10.10">
    <property type="entry name" value="YVTN repeat-like/Quinoprotein amine dehydrogenase"/>
    <property type="match status" value="1"/>
</dbReference>
<name>A0A875SCE5_EENNA</name>
<feature type="repeat" description="WD" evidence="5">
    <location>
        <begin position="183"/>
        <end position="223"/>
    </location>
</feature>
<dbReference type="GO" id="GO:0010992">
    <property type="term" value="P:ubiquitin recycling"/>
    <property type="evidence" value="ECO:0007669"/>
    <property type="project" value="TreeGrafter"/>
</dbReference>
<dbReference type="Pfam" id="PF08324">
    <property type="entry name" value="PUL"/>
    <property type="match status" value="1"/>
</dbReference>
<dbReference type="PROSITE" id="PS51396">
    <property type="entry name" value="PUL"/>
    <property type="match status" value="1"/>
</dbReference>
<dbReference type="CDD" id="cd00200">
    <property type="entry name" value="WD40"/>
    <property type="match status" value="1"/>
</dbReference>
<proteinExistence type="predicted"/>
<dbReference type="SMART" id="SM00320">
    <property type="entry name" value="WD40"/>
    <property type="match status" value="7"/>
</dbReference>
<dbReference type="InterPro" id="IPR001680">
    <property type="entry name" value="WD40_rpt"/>
</dbReference>
<dbReference type="EMBL" id="CP064815">
    <property type="protein sequence ID" value="QPG77139.1"/>
    <property type="molecule type" value="Genomic_DNA"/>
</dbReference>
<keyword evidence="2" id="KW-0963">Cytoplasm</keyword>
<dbReference type="GO" id="GO:0043161">
    <property type="term" value="P:proteasome-mediated ubiquitin-dependent protein catabolic process"/>
    <property type="evidence" value="ECO:0007669"/>
    <property type="project" value="TreeGrafter"/>
</dbReference>
<dbReference type="InterPro" id="IPR015943">
    <property type="entry name" value="WD40/YVTN_repeat-like_dom_sf"/>
</dbReference>
<protein>
    <recommendedName>
        <fullName evidence="10">Phospholipase A-2-activating protein</fullName>
    </recommendedName>
</protein>
<dbReference type="PANTHER" id="PTHR19849">
    <property type="entry name" value="PHOSPHOLIPASE A-2-ACTIVATING PROTEIN"/>
    <property type="match status" value="1"/>
</dbReference>
<dbReference type="GO" id="GO:0005737">
    <property type="term" value="C:cytoplasm"/>
    <property type="evidence" value="ECO:0007669"/>
    <property type="project" value="UniProtKB-SubCell"/>
</dbReference>
<feature type="domain" description="PUL" evidence="7">
    <location>
        <begin position="479"/>
        <end position="725"/>
    </location>
</feature>
<dbReference type="Gene3D" id="1.25.10.10">
    <property type="entry name" value="Leucine-rich Repeat Variant"/>
    <property type="match status" value="1"/>
</dbReference>
<evidence type="ECO:0000256" key="2">
    <source>
        <dbReference type="ARBA" id="ARBA00022490"/>
    </source>
</evidence>
<dbReference type="InterPro" id="IPR036322">
    <property type="entry name" value="WD40_repeat_dom_sf"/>
</dbReference>
<dbReference type="GO" id="GO:0005634">
    <property type="term" value="C:nucleus"/>
    <property type="evidence" value="ECO:0007669"/>
    <property type="project" value="TreeGrafter"/>
</dbReference>
<dbReference type="InterPro" id="IPR038122">
    <property type="entry name" value="PFU_sf"/>
</dbReference>
<accession>A0A875SCE5</accession>
<dbReference type="Pfam" id="PF00400">
    <property type="entry name" value="WD40"/>
    <property type="match status" value="5"/>
</dbReference>
<dbReference type="PRINTS" id="PR00320">
    <property type="entry name" value="GPROTEINBRPT"/>
</dbReference>
<comment type="subcellular location">
    <subcellularLocation>
        <location evidence="1">Cytoplasm</location>
    </subcellularLocation>
</comment>
<reference evidence="8" key="1">
    <citation type="submission" date="2020-10" db="EMBL/GenBank/DDBJ databases">
        <authorList>
            <person name="Roach M.J.R."/>
        </authorList>
    </citation>
    <scope>NUCLEOTIDE SEQUENCE</scope>
    <source>
        <strain evidence="8">CBS 1945</strain>
    </source>
</reference>
<keyword evidence="9" id="KW-1185">Reference proteome</keyword>
<dbReference type="Pfam" id="PF09070">
    <property type="entry name" value="PFU"/>
    <property type="match status" value="1"/>
</dbReference>
<gene>
    <name evidence="8" type="ORF">FOA43_004543</name>
</gene>
<dbReference type="PROSITE" id="PS50082">
    <property type="entry name" value="WD_REPEATS_2"/>
    <property type="match status" value="4"/>
</dbReference>
<dbReference type="InterPro" id="IPR020472">
    <property type="entry name" value="WD40_PAC1"/>
</dbReference>
<dbReference type="RefSeq" id="XP_038780704.1">
    <property type="nucleotide sequence ID" value="XM_038924776.1"/>
</dbReference>
<dbReference type="InterPro" id="IPR013535">
    <property type="entry name" value="PUL_dom"/>
</dbReference>
<feature type="repeat" description="WD" evidence="5">
    <location>
        <begin position="10"/>
        <end position="40"/>
    </location>
</feature>
<evidence type="ECO:0000256" key="4">
    <source>
        <dbReference type="ARBA" id="ARBA00022737"/>
    </source>
</evidence>
<dbReference type="AlphaFoldDB" id="A0A875SCE5"/>
<dbReference type="Proteomes" id="UP000662931">
    <property type="component" value="Chromosome 4"/>
</dbReference>
<evidence type="ECO:0000256" key="5">
    <source>
        <dbReference type="PROSITE-ProRule" id="PRU00221"/>
    </source>
</evidence>
<keyword evidence="4" id="KW-0677">Repeat</keyword>
<dbReference type="InterPro" id="IPR011989">
    <property type="entry name" value="ARM-like"/>
</dbReference>
<evidence type="ECO:0000259" key="7">
    <source>
        <dbReference type="PROSITE" id="PS51396"/>
    </source>
</evidence>
<dbReference type="SUPFAM" id="SSF50978">
    <property type="entry name" value="WD40 repeat-like"/>
    <property type="match status" value="1"/>
</dbReference>
<dbReference type="Gene3D" id="3.10.20.870">
    <property type="entry name" value="PFU (PLAA family ubiquitin binding), C-terminal domain"/>
    <property type="match status" value="1"/>
</dbReference>
<dbReference type="PROSITE" id="PS50294">
    <property type="entry name" value="WD_REPEATS_REGION"/>
    <property type="match status" value="2"/>
</dbReference>
<dbReference type="OrthoDB" id="10265988at2759"/>
<dbReference type="PANTHER" id="PTHR19849:SF0">
    <property type="entry name" value="PHOSPHOLIPASE A-2-ACTIVATING PROTEIN"/>
    <property type="match status" value="1"/>
</dbReference>
<feature type="repeat" description="WD" evidence="5">
    <location>
        <begin position="143"/>
        <end position="175"/>
    </location>
</feature>
<sequence length="725" mass="80504">MTAFQLSATLSGHEDDVKCLIAPTDDFLVSGSRDSTIRVWYRSSLKSREFNASIINHKTSSFVNSLAYYDDGKEQLIVSGGSDNLINMTSLAATVDVNEPQYCFVGHAANICTLDALGDLILSGSWDSTAKAWNRTGDVVYNLRGHQGSVLGVKFFKGKDKIITCGADKTIKVWNKGQLVKSIVAHEDAVRDLVVLGNGDFASCSNDGIIKIWDGDSFELKQTLSGHQSFIYSLCVLPDGDLVSCGEDRSVRFWRNGRCIQAITLPCMSVWKVVAFPNGDIAVGSSDSLIRVFTKDSSRVAPEPELREFSESVKNSSVGENLYGTIDKERLPGEGALSYTGTTEGETKMILSAISTIEIYQWTNKKWIKIGQVERSASSDKKKSYQGGQYDYVFDVDVEDGKPSLKLPFNVTENPYEAADRFLADNDLPYSYLQQVVNFILQNAQGMNVEQTVQNTVQNTTQDVNGKRSRMDKPPSINGILPQSSYLSFSKFDVAMMTAGFRKLNSQQPQSCQLESNQVETLISCEDYEGLAQLASKIINTWQNGSELIGFDILRAIVTKIKPFESLFVLIRKGLSSDNLKVQMMALRVLVNVFSASQWGEVTFMETEVFDVIFTQHLTDLLKQESEGKNGKKRLLSITVATLLLNYTVLINKFHSQDLYAKSVEACDEYLPLLLSDEESSYRFVVGIGTLYCMEKKESLKELADSIFGVYAAAERFAKIKESII</sequence>
<evidence type="ECO:0000313" key="8">
    <source>
        <dbReference type="EMBL" id="QPG77139.1"/>
    </source>
</evidence>
<dbReference type="KEGG" id="bnn:FOA43_004543"/>
<dbReference type="GO" id="GO:0043130">
    <property type="term" value="F:ubiquitin binding"/>
    <property type="evidence" value="ECO:0007669"/>
    <property type="project" value="TreeGrafter"/>
</dbReference>
<dbReference type="PROSITE" id="PS51394">
    <property type="entry name" value="PFU"/>
    <property type="match status" value="1"/>
</dbReference>
<evidence type="ECO:0000256" key="1">
    <source>
        <dbReference type="ARBA" id="ARBA00004496"/>
    </source>
</evidence>
<evidence type="ECO:0000259" key="6">
    <source>
        <dbReference type="PROSITE" id="PS51394"/>
    </source>
</evidence>
<organism evidence="8 9">
    <name type="scientific">Eeniella nana</name>
    <name type="common">Yeast</name>
    <name type="synonym">Brettanomyces nanus</name>
    <dbReference type="NCBI Taxonomy" id="13502"/>
    <lineage>
        <taxon>Eukaryota</taxon>
        <taxon>Fungi</taxon>
        <taxon>Dikarya</taxon>
        <taxon>Ascomycota</taxon>
        <taxon>Saccharomycotina</taxon>
        <taxon>Pichiomycetes</taxon>
        <taxon>Pichiales</taxon>
        <taxon>Pichiaceae</taxon>
        <taxon>Brettanomyces</taxon>
    </lineage>
</organism>
<evidence type="ECO:0000256" key="3">
    <source>
        <dbReference type="ARBA" id="ARBA00022574"/>
    </source>
</evidence>
<evidence type="ECO:0000313" key="9">
    <source>
        <dbReference type="Proteomes" id="UP000662931"/>
    </source>
</evidence>
<feature type="repeat" description="WD" evidence="5">
    <location>
        <begin position="224"/>
        <end position="254"/>
    </location>
</feature>
<dbReference type="InterPro" id="IPR015155">
    <property type="entry name" value="PFU"/>
</dbReference>
<feature type="domain" description="PFU" evidence="6">
    <location>
        <begin position="359"/>
        <end position="454"/>
    </location>
</feature>
<keyword evidence="3 5" id="KW-0853">WD repeat</keyword>